<evidence type="ECO:0000313" key="3">
    <source>
        <dbReference type="EMBL" id="QLG44303.1"/>
    </source>
</evidence>
<dbReference type="Proteomes" id="UP000509302">
    <property type="component" value="Chromosome"/>
</dbReference>
<feature type="domain" description="DUF4174" evidence="2">
    <location>
        <begin position="6"/>
        <end position="118"/>
    </location>
</feature>
<evidence type="ECO:0000259" key="2">
    <source>
        <dbReference type="Pfam" id="PF13778"/>
    </source>
</evidence>
<organism evidence="3 4">
    <name type="scientific">Costertonia aggregata</name>
    <dbReference type="NCBI Taxonomy" id="343403"/>
    <lineage>
        <taxon>Bacteria</taxon>
        <taxon>Pseudomonadati</taxon>
        <taxon>Bacteroidota</taxon>
        <taxon>Flavobacteriia</taxon>
        <taxon>Flavobacteriales</taxon>
        <taxon>Flavobacteriaceae</taxon>
        <taxon>Costertonia</taxon>
    </lineage>
</organism>
<evidence type="ECO:0000256" key="1">
    <source>
        <dbReference type="ARBA" id="ARBA00022729"/>
    </source>
</evidence>
<dbReference type="AlphaFoldDB" id="A0A7H9ALP7"/>
<keyword evidence="1" id="KW-0732">Signal</keyword>
<sequence>MGQAFSDYKWKNRILLLVDSVKTDILTSQLEQFGKLEDEIQERDLIVFLVLKDRVALPNGKNSKIRAKEIYDVFDIESTFKGVALLGKDSGLKFKESFTVKPQRIFDFIDSMPMRKSEMKHDD</sequence>
<dbReference type="Pfam" id="PF13778">
    <property type="entry name" value="DUF4174"/>
    <property type="match status" value="1"/>
</dbReference>
<reference evidence="3 4" key="1">
    <citation type="journal article" date="2006" name="Int. J. Syst. Evol. Microbiol.">
        <title>Costertonia aggregata gen. nov., sp. nov., a mesophilic marine bacterium of the family Flavobacteriaceae, isolated from a mature biofilm.</title>
        <authorList>
            <person name="Kwon K.K."/>
            <person name="Lee Y.K."/>
            <person name="Lee H.K."/>
        </authorList>
    </citation>
    <scope>NUCLEOTIDE SEQUENCE [LARGE SCALE GENOMIC DNA]</scope>
    <source>
        <strain evidence="3 4">KCCM 42265</strain>
    </source>
</reference>
<dbReference type="RefSeq" id="WP_179240638.1">
    <property type="nucleotide sequence ID" value="NZ_CP058595.1"/>
</dbReference>
<accession>A0A7H9ALP7</accession>
<dbReference type="InterPro" id="IPR025232">
    <property type="entry name" value="DUF4174"/>
</dbReference>
<evidence type="ECO:0000313" key="4">
    <source>
        <dbReference type="Proteomes" id="UP000509302"/>
    </source>
</evidence>
<proteinExistence type="predicted"/>
<gene>
    <name evidence="3" type="ORF">HYG79_02740</name>
</gene>
<protein>
    <submittedName>
        <fullName evidence="3">DUF4174 domain-containing protein</fullName>
    </submittedName>
</protein>
<dbReference type="EMBL" id="CP058595">
    <property type="protein sequence ID" value="QLG44303.1"/>
    <property type="molecule type" value="Genomic_DNA"/>
</dbReference>
<keyword evidence="4" id="KW-1185">Reference proteome</keyword>
<dbReference type="KEGG" id="cagg:HYG79_02740"/>
<name>A0A7H9ALP7_9FLAO</name>